<dbReference type="Gene3D" id="3.90.550.10">
    <property type="entry name" value="Spore Coat Polysaccharide Biosynthesis Protein SpsA, Chain A"/>
    <property type="match status" value="1"/>
</dbReference>
<name>A0A929QTN0_ABIDE</name>
<protein>
    <submittedName>
        <fullName evidence="2">Glycosyltransferase family 2 protein</fullName>
    </submittedName>
</protein>
<feature type="domain" description="Glycosyltransferase 2-like" evidence="1">
    <location>
        <begin position="4"/>
        <end position="171"/>
    </location>
</feature>
<dbReference type="Pfam" id="PF00535">
    <property type="entry name" value="Glycos_transf_2"/>
    <property type="match status" value="1"/>
</dbReference>
<evidence type="ECO:0000313" key="2">
    <source>
        <dbReference type="EMBL" id="MBF0934657.1"/>
    </source>
</evidence>
<evidence type="ECO:0000313" key="3">
    <source>
        <dbReference type="Proteomes" id="UP000757900"/>
    </source>
</evidence>
<dbReference type="SUPFAM" id="SSF53448">
    <property type="entry name" value="Nucleotide-diphospho-sugar transferases"/>
    <property type="match status" value="1"/>
</dbReference>
<dbReference type="PANTHER" id="PTHR43685">
    <property type="entry name" value="GLYCOSYLTRANSFERASE"/>
    <property type="match status" value="1"/>
</dbReference>
<dbReference type="PANTHER" id="PTHR43685:SF2">
    <property type="entry name" value="GLYCOSYLTRANSFERASE 2-LIKE DOMAIN-CONTAINING PROTEIN"/>
    <property type="match status" value="1"/>
</dbReference>
<proteinExistence type="predicted"/>
<gene>
    <name evidence="2" type="ORF">HXK00_03300</name>
</gene>
<dbReference type="EMBL" id="JABZFV010000048">
    <property type="protein sequence ID" value="MBF0934657.1"/>
    <property type="molecule type" value="Genomic_DNA"/>
</dbReference>
<dbReference type="InterPro" id="IPR050834">
    <property type="entry name" value="Glycosyltransf_2"/>
</dbReference>
<dbReference type="AlphaFoldDB" id="A0A929QTN0"/>
<sequence length="322" mass="36822">MKVSVIVPVYNVQNYLHYALESLLAQTYTDYEVILVNDGSTDDSGRLCEEYASRYDHVYYYAKANGGQSDARNYGVAKAQAEWVTFLDPDDYLEPYSLSLMIELQRRYKADLVSTKVELTTVYEAYNGYTLMEADFRLSTSSQAEALEAMLYNHEATVSACGKLYRKSLIESHPFPVGKIYEDFSVAAAHVLAAQTIVVSPLVTYHYYQRSGSTVNSNFSLKHYDFYDAVEANRALLPGFGNQAERVEAALNIKCVAGSFRLIDLIANAKQYGELDGIRRRLRVYQDTVRQSHHVSLQFKLKYQLFLWTPRLYLLVRKRNKT</sequence>
<reference evidence="2" key="1">
    <citation type="submission" date="2020-04" db="EMBL/GenBank/DDBJ databases">
        <title>Deep metagenomics examines the oral microbiome during advanced dental caries in children, revealing novel taxa and co-occurrences with host molecules.</title>
        <authorList>
            <person name="Baker J.L."/>
            <person name="Morton J.T."/>
            <person name="Dinis M."/>
            <person name="Alvarez R."/>
            <person name="Tran N.C."/>
            <person name="Knight R."/>
            <person name="Edlund A."/>
        </authorList>
    </citation>
    <scope>NUCLEOTIDE SEQUENCE</scope>
    <source>
        <strain evidence="2">JCVI_23_bin.16</strain>
    </source>
</reference>
<dbReference type="RefSeq" id="WP_268443691.1">
    <property type="nucleotide sequence ID" value="NZ_CAUQWR010000002.1"/>
</dbReference>
<dbReference type="CDD" id="cd00761">
    <property type="entry name" value="Glyco_tranf_GTA_type"/>
    <property type="match status" value="1"/>
</dbReference>
<dbReference type="Proteomes" id="UP000757900">
    <property type="component" value="Unassembled WGS sequence"/>
</dbReference>
<dbReference type="InterPro" id="IPR001173">
    <property type="entry name" value="Glyco_trans_2-like"/>
</dbReference>
<accession>A0A929QTN0</accession>
<organism evidence="2 3">
    <name type="scientific">Abiotrophia defectiva</name>
    <name type="common">Streptococcus defectivus</name>
    <dbReference type="NCBI Taxonomy" id="46125"/>
    <lineage>
        <taxon>Bacteria</taxon>
        <taxon>Bacillati</taxon>
        <taxon>Bacillota</taxon>
        <taxon>Bacilli</taxon>
        <taxon>Lactobacillales</taxon>
        <taxon>Aerococcaceae</taxon>
        <taxon>Abiotrophia</taxon>
    </lineage>
</organism>
<comment type="caution">
    <text evidence="2">The sequence shown here is derived from an EMBL/GenBank/DDBJ whole genome shotgun (WGS) entry which is preliminary data.</text>
</comment>
<dbReference type="InterPro" id="IPR029044">
    <property type="entry name" value="Nucleotide-diphossugar_trans"/>
</dbReference>
<evidence type="ECO:0000259" key="1">
    <source>
        <dbReference type="Pfam" id="PF00535"/>
    </source>
</evidence>